<dbReference type="HOGENOM" id="CLU_2752868_0_0_4"/>
<protein>
    <submittedName>
        <fullName evidence="2">Uncharacterized protein</fullName>
    </submittedName>
</protein>
<keyword evidence="1" id="KW-0812">Transmembrane</keyword>
<keyword evidence="3" id="KW-1185">Reference proteome</keyword>
<evidence type="ECO:0000313" key="2">
    <source>
        <dbReference type="EMBL" id="EFV95211.1"/>
    </source>
</evidence>
<feature type="transmembrane region" description="Helical" evidence="1">
    <location>
        <begin position="41"/>
        <end position="63"/>
    </location>
</feature>
<keyword evidence="1" id="KW-1133">Transmembrane helix</keyword>
<dbReference type="STRING" id="887898.HMPREF0551_1169"/>
<reference evidence="2 3" key="1">
    <citation type="submission" date="2010-12" db="EMBL/GenBank/DDBJ databases">
        <authorList>
            <person name="Muzny D."/>
            <person name="Qin X."/>
            <person name="Deng J."/>
            <person name="Jiang H."/>
            <person name="Liu Y."/>
            <person name="Qu J."/>
            <person name="Song X.-Z."/>
            <person name="Zhang L."/>
            <person name="Thornton R."/>
            <person name="Coyle M."/>
            <person name="Francisco L."/>
            <person name="Jackson L."/>
            <person name="Javaid M."/>
            <person name="Korchina V."/>
            <person name="Kovar C."/>
            <person name="Mata R."/>
            <person name="Mathew T."/>
            <person name="Ngo R."/>
            <person name="Nguyen L."/>
            <person name="Nguyen N."/>
            <person name="Okwuonu G."/>
            <person name="Ongeri F."/>
            <person name="Pham C."/>
            <person name="Simmons D."/>
            <person name="Wilczek-Boney K."/>
            <person name="Hale W."/>
            <person name="Jakkamsetti A."/>
            <person name="Pham P."/>
            <person name="Ruth R."/>
            <person name="San Lucas F."/>
            <person name="Warren J."/>
            <person name="Zhang J."/>
            <person name="Zhao Z."/>
            <person name="Zhou C."/>
            <person name="Zhu D."/>
            <person name="Lee S."/>
            <person name="Bess C."/>
            <person name="Blankenburg K."/>
            <person name="Forbes L."/>
            <person name="Fu Q."/>
            <person name="Gubbala S."/>
            <person name="Hirani K."/>
            <person name="Jayaseelan J.C."/>
            <person name="Lara F."/>
            <person name="Munidasa M."/>
            <person name="Palculict T."/>
            <person name="Patil S."/>
            <person name="Pu L.-L."/>
            <person name="Saada N."/>
            <person name="Tang L."/>
            <person name="Weissenberger G."/>
            <person name="Zhu Y."/>
            <person name="Hemphill L."/>
            <person name="Shang Y."/>
            <person name="Youmans B."/>
            <person name="Ayvaz T."/>
            <person name="Ross M."/>
            <person name="Santibanez J."/>
            <person name="Aqrawi P."/>
            <person name="Gross S."/>
            <person name="Joshi V."/>
            <person name="Fowler G."/>
            <person name="Nazareth L."/>
            <person name="Reid J."/>
            <person name="Worley K."/>
            <person name="Petrosino J."/>
            <person name="Highlander S."/>
            <person name="Gibbs R."/>
        </authorList>
    </citation>
    <scope>NUCLEOTIDE SEQUENCE [LARGE SCALE GENOMIC DNA]</scope>
    <source>
        <strain evidence="2 3">ATCC 51599</strain>
    </source>
</reference>
<evidence type="ECO:0000313" key="3">
    <source>
        <dbReference type="Proteomes" id="UP000011021"/>
    </source>
</evidence>
<accession>E7RWV7</accession>
<keyword evidence="1" id="KW-0472">Membrane</keyword>
<dbReference type="EMBL" id="AEQP01000004">
    <property type="protein sequence ID" value="EFV95211.1"/>
    <property type="molecule type" value="Genomic_DNA"/>
</dbReference>
<sequence>MQNKPSKAARELHKATKRARKARKQIELDLARWARWQLIRYFMWALVFCLGGVISLAILLGWWRWIFHTA</sequence>
<evidence type="ECO:0000256" key="1">
    <source>
        <dbReference type="SAM" id="Phobius"/>
    </source>
</evidence>
<organism evidence="2 3">
    <name type="scientific">Lautropia mirabilis ATCC 51599</name>
    <dbReference type="NCBI Taxonomy" id="887898"/>
    <lineage>
        <taxon>Bacteria</taxon>
        <taxon>Pseudomonadati</taxon>
        <taxon>Pseudomonadota</taxon>
        <taxon>Betaproteobacteria</taxon>
        <taxon>Burkholderiales</taxon>
        <taxon>Burkholderiaceae</taxon>
        <taxon>Lautropia</taxon>
    </lineage>
</organism>
<dbReference type="Proteomes" id="UP000011021">
    <property type="component" value="Unassembled WGS sequence"/>
</dbReference>
<name>E7RWV7_9BURK</name>
<dbReference type="AlphaFoldDB" id="E7RWV7"/>
<proteinExistence type="predicted"/>
<comment type="caution">
    <text evidence="2">The sequence shown here is derived from an EMBL/GenBank/DDBJ whole genome shotgun (WGS) entry which is preliminary data.</text>
</comment>
<gene>
    <name evidence="2" type="ORF">HMPREF0551_1169</name>
</gene>